<accession>A0A2J6TUX7</accession>
<dbReference type="InParanoid" id="A0A2J6TUX7"/>
<dbReference type="SUPFAM" id="SSF89372">
    <property type="entry name" value="Fucose-specific lectin"/>
    <property type="match status" value="2"/>
</dbReference>
<dbReference type="RefSeq" id="XP_024743736.1">
    <property type="nucleotide sequence ID" value="XM_024886326.1"/>
</dbReference>
<evidence type="ECO:0000313" key="2">
    <source>
        <dbReference type="Proteomes" id="UP000235371"/>
    </source>
</evidence>
<protein>
    <recommendedName>
        <fullName evidence="3">Fucose-specific lectin</fullName>
    </recommendedName>
</protein>
<reference evidence="1 2" key="1">
    <citation type="submission" date="2016-04" db="EMBL/GenBank/DDBJ databases">
        <title>A degradative enzymes factory behind the ericoid mycorrhizal symbiosis.</title>
        <authorList>
            <consortium name="DOE Joint Genome Institute"/>
            <person name="Martino E."/>
            <person name="Morin E."/>
            <person name="Grelet G."/>
            <person name="Kuo A."/>
            <person name="Kohler A."/>
            <person name="Daghino S."/>
            <person name="Barry K."/>
            <person name="Choi C."/>
            <person name="Cichocki N."/>
            <person name="Clum A."/>
            <person name="Copeland A."/>
            <person name="Hainaut M."/>
            <person name="Haridas S."/>
            <person name="Labutti K."/>
            <person name="Lindquist E."/>
            <person name="Lipzen A."/>
            <person name="Khouja H.-R."/>
            <person name="Murat C."/>
            <person name="Ohm R."/>
            <person name="Olson A."/>
            <person name="Spatafora J."/>
            <person name="Veneault-Fourrey C."/>
            <person name="Henrissat B."/>
            <person name="Grigoriev I."/>
            <person name="Martin F."/>
            <person name="Perotto S."/>
        </authorList>
    </citation>
    <scope>NUCLEOTIDE SEQUENCE [LARGE SCALE GENOMIC DNA]</scope>
    <source>
        <strain evidence="1 2">E</strain>
    </source>
</reference>
<dbReference type="Gene3D" id="2.120.10.70">
    <property type="entry name" value="Fucose-specific lectin"/>
    <property type="match status" value="1"/>
</dbReference>
<dbReference type="AlphaFoldDB" id="A0A2J6TUX7"/>
<name>A0A2J6TUX7_9HELO</name>
<organism evidence="1 2">
    <name type="scientific">Hyaloscypha bicolor E</name>
    <dbReference type="NCBI Taxonomy" id="1095630"/>
    <lineage>
        <taxon>Eukaryota</taxon>
        <taxon>Fungi</taxon>
        <taxon>Dikarya</taxon>
        <taxon>Ascomycota</taxon>
        <taxon>Pezizomycotina</taxon>
        <taxon>Leotiomycetes</taxon>
        <taxon>Helotiales</taxon>
        <taxon>Hyaloscyphaceae</taxon>
        <taxon>Hyaloscypha</taxon>
        <taxon>Hyaloscypha bicolor</taxon>
    </lineage>
</organism>
<gene>
    <name evidence="1" type="ORF">K444DRAFT_659044</name>
</gene>
<proteinExistence type="predicted"/>
<dbReference type="Proteomes" id="UP000235371">
    <property type="component" value="Unassembled WGS sequence"/>
</dbReference>
<evidence type="ECO:0000313" key="1">
    <source>
        <dbReference type="EMBL" id="PMD66832.1"/>
    </source>
</evidence>
<keyword evidence="2" id="KW-1185">Reference proteome</keyword>
<sequence>MVWQRFKIDDGSKPLKALPKPAANSFLTTFSSRGKILGVFFIAYDDSIQLRTWTDGGRWKRWEVRGPGSASPSTPLAAAPRDATLAMYYDLLWVQKDSGKLAMCEIAEKTSTVTEFQSPLEFSPTGQFRPKDLLQGNGLICHMTTKEGDVPSNKTTMAGLEVFFTDQYAIRRCYWNPDELFNDLLSPILNDAHKNSPLTLATTWHSGNLVTWLFYVGANGNILWYLRYRTLGRGLSGVIEGSKAAVGPRTIAAVCIDTAEEESRIVLKAHVSVITPEGSVALYIGQAIESEECSRIDWHRHPLYPGADHPYKISGQTSYENIGICAARRTKKLYDVYWTMPDGSVTGSQMAVESNKPDTGGIVHNPLAPANSVHKGSRIALISRDVGEMELWGISPDDCSLLAGTAECHPPMKQLVDLEKPEVVPISLQTPWAATDSLFHSLWDPYDVGKAPDMAHPSNMVSKKDCEERPVYIGTHKLPFHLNEASFDIFTFLKDVAEDAKHRPGPYKDKPFPNPTYHWAVMVGGLEHELNGYINGTICYQKTG</sequence>
<dbReference type="GeneID" id="36594403"/>
<dbReference type="EMBL" id="KZ613743">
    <property type="protein sequence ID" value="PMD66832.1"/>
    <property type="molecule type" value="Genomic_DNA"/>
</dbReference>
<evidence type="ECO:0008006" key="3">
    <source>
        <dbReference type="Google" id="ProtNLM"/>
    </source>
</evidence>